<evidence type="ECO:0000313" key="3">
    <source>
        <dbReference type="WBParaSite" id="HPBE_0001901501-mRNA-1"/>
    </source>
</evidence>
<proteinExistence type="predicted"/>
<reference evidence="1 2" key="1">
    <citation type="submission" date="2018-11" db="EMBL/GenBank/DDBJ databases">
        <authorList>
            <consortium name="Pathogen Informatics"/>
        </authorList>
    </citation>
    <scope>NUCLEOTIDE SEQUENCE [LARGE SCALE GENOMIC DNA]</scope>
</reference>
<organism evidence="2 3">
    <name type="scientific">Heligmosomoides polygyrus</name>
    <name type="common">Parasitic roundworm</name>
    <dbReference type="NCBI Taxonomy" id="6339"/>
    <lineage>
        <taxon>Eukaryota</taxon>
        <taxon>Metazoa</taxon>
        <taxon>Ecdysozoa</taxon>
        <taxon>Nematoda</taxon>
        <taxon>Chromadorea</taxon>
        <taxon>Rhabditida</taxon>
        <taxon>Rhabditina</taxon>
        <taxon>Rhabditomorpha</taxon>
        <taxon>Strongyloidea</taxon>
        <taxon>Heligmosomidae</taxon>
        <taxon>Heligmosomoides</taxon>
    </lineage>
</organism>
<dbReference type="WBParaSite" id="HPBE_0001901501-mRNA-1">
    <property type="protein sequence ID" value="HPBE_0001901501-mRNA-1"/>
    <property type="gene ID" value="HPBE_0001901501"/>
</dbReference>
<reference evidence="3" key="2">
    <citation type="submission" date="2019-09" db="UniProtKB">
        <authorList>
            <consortium name="WormBaseParasite"/>
        </authorList>
    </citation>
    <scope>IDENTIFICATION</scope>
</reference>
<keyword evidence="2" id="KW-1185">Reference proteome</keyword>
<dbReference type="Proteomes" id="UP000050761">
    <property type="component" value="Unassembled WGS sequence"/>
</dbReference>
<dbReference type="AlphaFoldDB" id="A0A183GAH0"/>
<dbReference type="OrthoDB" id="5867838at2759"/>
<accession>A0A183GAH0</accession>
<accession>A0A3P8AT11</accession>
<evidence type="ECO:0000313" key="2">
    <source>
        <dbReference type="Proteomes" id="UP000050761"/>
    </source>
</evidence>
<name>A0A183GAH0_HELPZ</name>
<protein>
    <submittedName>
        <fullName evidence="3">LLGL domain-containing protein</fullName>
    </submittedName>
</protein>
<gene>
    <name evidence="1" type="ORF">HPBE_LOCUS19016</name>
</gene>
<sequence>MTCEKIGDALKSAVAEPCEYHHALLTGDHIWLFGQKFVNQPSHNWGHRVALAGTYGVAFNLANNKWEEPHNFPALSQEENVSEILFVLNNAVYILLFSAFGELSMKSVHKWSGKSWESVKLESFPTIAGADPAERVTMAVAEGPHADSRYLVSTVGRQIRVAHLKLSGDSMAITHVLDVPDDAAMMGAQAVSAVETGDRLLISYGVHGCGFRWEKNRFILCEPSQKKCTALQITSEAAPKWGFNGAMNRYLSPSGAWVHVGGSVPSGMTGSSFDGSVWALTNLGSNPTWHQLQGSIPSEGNVVIGSGRIVSVDQNGVHSMQLKEN</sequence>
<dbReference type="EMBL" id="UZAH01031073">
    <property type="protein sequence ID" value="VDP13741.1"/>
    <property type="molecule type" value="Genomic_DNA"/>
</dbReference>
<evidence type="ECO:0000313" key="1">
    <source>
        <dbReference type="EMBL" id="VDP13741.1"/>
    </source>
</evidence>